<organism evidence="1 2">
    <name type="scientific">Prunus armeniaca</name>
    <name type="common">Apricot</name>
    <name type="synonym">Armeniaca vulgaris</name>
    <dbReference type="NCBI Taxonomy" id="36596"/>
    <lineage>
        <taxon>Eukaryota</taxon>
        <taxon>Viridiplantae</taxon>
        <taxon>Streptophyta</taxon>
        <taxon>Embryophyta</taxon>
        <taxon>Tracheophyta</taxon>
        <taxon>Spermatophyta</taxon>
        <taxon>Magnoliopsida</taxon>
        <taxon>eudicotyledons</taxon>
        <taxon>Gunneridae</taxon>
        <taxon>Pentapetalae</taxon>
        <taxon>rosids</taxon>
        <taxon>fabids</taxon>
        <taxon>Rosales</taxon>
        <taxon>Rosaceae</taxon>
        <taxon>Amygdaloideae</taxon>
        <taxon>Amygdaleae</taxon>
        <taxon>Prunus</taxon>
    </lineage>
</organism>
<dbReference type="InterPro" id="IPR025886">
    <property type="entry name" value="PP2-like"/>
</dbReference>
<protein>
    <submittedName>
        <fullName evidence="1">Uncharacterized protein</fullName>
    </submittedName>
</protein>
<accession>A0A6J5WW42</accession>
<dbReference type="EMBL" id="CAEKKB010000003">
    <property type="protein sequence ID" value="CAB4303294.1"/>
    <property type="molecule type" value="Genomic_DNA"/>
</dbReference>
<keyword evidence="2" id="KW-1185">Reference proteome</keyword>
<dbReference type="AlphaFoldDB" id="A0A6J5WW42"/>
<reference evidence="2" key="1">
    <citation type="journal article" date="2020" name="Genome Biol.">
        <title>Gamete binning: chromosome-level and haplotype-resolved genome assembly enabled by high-throughput single-cell sequencing of gamete genomes.</title>
        <authorList>
            <person name="Campoy J.A."/>
            <person name="Sun H."/>
            <person name="Goel M."/>
            <person name="Jiao W.-B."/>
            <person name="Folz-Donahue K."/>
            <person name="Wang N."/>
            <person name="Rubio M."/>
            <person name="Liu C."/>
            <person name="Kukat C."/>
            <person name="Ruiz D."/>
            <person name="Huettel B."/>
            <person name="Schneeberger K."/>
        </authorList>
    </citation>
    <scope>NUCLEOTIDE SEQUENCE [LARGE SCALE GENOMIC DNA]</scope>
    <source>
        <strain evidence="2">cv. Rojo Pasion</strain>
    </source>
</reference>
<evidence type="ECO:0000313" key="1">
    <source>
        <dbReference type="EMBL" id="CAB4303294.1"/>
    </source>
</evidence>
<dbReference type="Proteomes" id="UP000507245">
    <property type="component" value="Unassembled WGS sequence"/>
</dbReference>
<gene>
    <name evidence="1" type="ORF">ORAREDHAP_LOCUS19374</name>
</gene>
<evidence type="ECO:0000313" key="2">
    <source>
        <dbReference type="Proteomes" id="UP000507245"/>
    </source>
</evidence>
<name>A0A6J5WW42_PRUAR</name>
<dbReference type="OrthoDB" id="533833at2759"/>
<sequence length="68" mass="7629">MSEMSSGVVYEIAYMAKDQWIELVGSRFEAKEGEAGEVCFDLYEHGGHWKSGLIVKGTQQSCLKIQEI</sequence>
<dbReference type="Pfam" id="PF14299">
    <property type="entry name" value="PP2"/>
    <property type="match status" value="1"/>
</dbReference>
<proteinExistence type="predicted"/>